<name>A0A437UMX3_ENTAV</name>
<dbReference type="EMBL" id="RYZS01000001">
    <property type="protein sequence ID" value="RVU94975.1"/>
    <property type="molecule type" value="Genomic_DNA"/>
</dbReference>
<proteinExistence type="predicted"/>
<organism evidence="1 2">
    <name type="scientific">Enterococcus avium</name>
    <name type="common">Streptococcus avium</name>
    <dbReference type="NCBI Taxonomy" id="33945"/>
    <lineage>
        <taxon>Bacteria</taxon>
        <taxon>Bacillati</taxon>
        <taxon>Bacillota</taxon>
        <taxon>Bacilli</taxon>
        <taxon>Lactobacillales</taxon>
        <taxon>Enterococcaceae</taxon>
        <taxon>Enterococcus</taxon>
    </lineage>
</organism>
<evidence type="ECO:0000313" key="1">
    <source>
        <dbReference type="EMBL" id="RVU94975.1"/>
    </source>
</evidence>
<sequence length="78" mass="9049">MNDQDKIVHLENKIKTLEFQQNQLIKVVLHSTPEWAQESLRAAKSAGLVEIPFMGISSDGSYDFYRILDLLYRLKLLQ</sequence>
<dbReference type="RefSeq" id="WP_127978880.1">
    <property type="nucleotide sequence ID" value="NZ_RYZS01000001.1"/>
</dbReference>
<accession>A0A437UMX3</accession>
<protein>
    <submittedName>
        <fullName evidence="1">Uncharacterized protein</fullName>
    </submittedName>
</protein>
<evidence type="ECO:0000313" key="2">
    <source>
        <dbReference type="Proteomes" id="UP000288388"/>
    </source>
</evidence>
<dbReference type="Proteomes" id="UP000288388">
    <property type="component" value="Unassembled WGS sequence"/>
</dbReference>
<reference evidence="1 2" key="1">
    <citation type="submission" date="2018-12" db="EMBL/GenBank/DDBJ databases">
        <title>A novel vanA-carrying plasmid in a clinical isolate of Enterococcus avium.</title>
        <authorList>
            <person name="Bernasconi O.J."/>
            <person name="Luzzaro F."/>
            <person name="Endimiani A."/>
        </authorList>
    </citation>
    <scope>NUCLEOTIDE SEQUENCE [LARGE SCALE GENOMIC DNA]</scope>
    <source>
        <strain evidence="1 2">LC0559/18</strain>
    </source>
</reference>
<comment type="caution">
    <text evidence="1">The sequence shown here is derived from an EMBL/GenBank/DDBJ whole genome shotgun (WGS) entry which is preliminary data.</text>
</comment>
<gene>
    <name evidence="1" type="ORF">EK398_08965</name>
</gene>
<dbReference type="AlphaFoldDB" id="A0A437UMX3"/>